<gene>
    <name evidence="10" type="ORF">OXX778_LOCUS1520</name>
</gene>
<dbReference type="InterPro" id="IPR029021">
    <property type="entry name" value="Prot-tyrosine_phosphatase-like"/>
</dbReference>
<dbReference type="GO" id="GO:0033549">
    <property type="term" value="F:MAP kinase phosphatase activity"/>
    <property type="evidence" value="ECO:0007669"/>
    <property type="project" value="TreeGrafter"/>
</dbReference>
<dbReference type="InterPro" id="IPR000340">
    <property type="entry name" value="Dual-sp_phosphatase_cat-dom"/>
</dbReference>
<comment type="catalytic activity">
    <reaction evidence="5 7">
        <text>O-phospho-L-threonyl-[protein] + H2O = L-threonyl-[protein] + phosphate</text>
        <dbReference type="Rhea" id="RHEA:47004"/>
        <dbReference type="Rhea" id="RHEA-COMP:11060"/>
        <dbReference type="Rhea" id="RHEA-COMP:11605"/>
        <dbReference type="ChEBI" id="CHEBI:15377"/>
        <dbReference type="ChEBI" id="CHEBI:30013"/>
        <dbReference type="ChEBI" id="CHEBI:43474"/>
        <dbReference type="ChEBI" id="CHEBI:61977"/>
        <dbReference type="EC" id="3.1.3.16"/>
    </reaction>
</comment>
<evidence type="ECO:0000256" key="6">
    <source>
        <dbReference type="PIRSR" id="PIRSR620405-1"/>
    </source>
</evidence>
<dbReference type="PRINTS" id="PR01909">
    <property type="entry name" value="ADSPHPHTASEA"/>
</dbReference>
<dbReference type="OrthoDB" id="426001at2759"/>
<accession>A0A813M7N1</accession>
<dbReference type="PROSITE" id="PS50054">
    <property type="entry name" value="TYR_PHOSPHATASE_DUAL"/>
    <property type="match status" value="1"/>
</dbReference>
<dbReference type="PANTHER" id="PTHR45682:SF1">
    <property type="entry name" value="DUAL SPECIFICITY PROTEIN PHOSPHATASE 3"/>
    <property type="match status" value="1"/>
</dbReference>
<feature type="active site" description="Phosphocysteine intermediate" evidence="6">
    <location>
        <position position="130"/>
    </location>
</feature>
<dbReference type="GO" id="GO:0005737">
    <property type="term" value="C:cytoplasm"/>
    <property type="evidence" value="ECO:0007669"/>
    <property type="project" value="TreeGrafter"/>
</dbReference>
<dbReference type="InterPro" id="IPR000387">
    <property type="entry name" value="Tyr_Pase_dom"/>
</dbReference>
<evidence type="ECO:0000256" key="5">
    <source>
        <dbReference type="ARBA" id="ARBA00048336"/>
    </source>
</evidence>
<dbReference type="SMART" id="SM00195">
    <property type="entry name" value="DSPc"/>
    <property type="match status" value="1"/>
</dbReference>
<name>A0A813M7N1_9BILA</name>
<comment type="similarity">
    <text evidence="1 7">Belongs to the protein-tyrosine phosphatase family. Non-receptor class dual specificity subfamily.</text>
</comment>
<dbReference type="GO" id="GO:0043409">
    <property type="term" value="P:negative regulation of MAPK cascade"/>
    <property type="evidence" value="ECO:0007669"/>
    <property type="project" value="TreeGrafter"/>
</dbReference>
<evidence type="ECO:0000259" key="9">
    <source>
        <dbReference type="PROSITE" id="PS50056"/>
    </source>
</evidence>
<evidence type="ECO:0000313" key="10">
    <source>
        <dbReference type="EMBL" id="CAF0714882.1"/>
    </source>
</evidence>
<dbReference type="GO" id="GO:0008138">
    <property type="term" value="F:protein tyrosine/serine/threonine phosphatase activity"/>
    <property type="evidence" value="ECO:0007669"/>
    <property type="project" value="UniProtKB-UniRule"/>
</dbReference>
<dbReference type="PANTHER" id="PTHR45682">
    <property type="entry name" value="AGAP008228-PA"/>
    <property type="match status" value="1"/>
</dbReference>
<dbReference type="GO" id="GO:0004725">
    <property type="term" value="F:protein tyrosine phosphatase activity"/>
    <property type="evidence" value="ECO:0007669"/>
    <property type="project" value="UniProtKB-EC"/>
</dbReference>
<protein>
    <recommendedName>
        <fullName evidence="7">Dual specificity protein phosphatase</fullName>
        <ecNumber evidence="7">3.1.3.16</ecNumber>
        <ecNumber evidence="7">3.1.3.48</ecNumber>
    </recommendedName>
</protein>
<dbReference type="PROSITE" id="PS50056">
    <property type="entry name" value="TYR_PHOSPHATASE_2"/>
    <property type="match status" value="1"/>
</dbReference>
<dbReference type="EMBL" id="CAJNOC010000099">
    <property type="protein sequence ID" value="CAF0714882.1"/>
    <property type="molecule type" value="Genomic_DNA"/>
</dbReference>
<dbReference type="GO" id="GO:0004722">
    <property type="term" value="F:protein serine/threonine phosphatase activity"/>
    <property type="evidence" value="ECO:0007669"/>
    <property type="project" value="UniProtKB-EC"/>
</dbReference>
<dbReference type="AlphaFoldDB" id="A0A813M7N1"/>
<dbReference type="PROSITE" id="PS00383">
    <property type="entry name" value="TYR_PHOSPHATASE_1"/>
    <property type="match status" value="1"/>
</dbReference>
<dbReference type="InterPro" id="IPR020422">
    <property type="entry name" value="TYR_PHOSPHATASE_DUAL_dom"/>
</dbReference>
<reference evidence="10" key="1">
    <citation type="submission" date="2021-02" db="EMBL/GenBank/DDBJ databases">
        <authorList>
            <person name="Nowell W R."/>
        </authorList>
    </citation>
    <scope>NUCLEOTIDE SEQUENCE</scope>
    <source>
        <strain evidence="10">Ploen Becks lab</strain>
    </source>
</reference>
<keyword evidence="11" id="KW-1185">Reference proteome</keyword>
<dbReference type="EC" id="3.1.3.48" evidence="7"/>
<dbReference type="Gene3D" id="3.90.190.10">
    <property type="entry name" value="Protein tyrosine phosphatase superfamily"/>
    <property type="match status" value="1"/>
</dbReference>
<sequence>MSEKEKRVKELRKILFDEAKKQSIHDPINCLPKNKFDEVFENCFLGDIDIAQDKSKLKELGITYVLNAAKGEKFSQINTNQSFYNDSNIKFLGFNLMDVDTCKIEAHFIKATDFINEALRRENGKILVHCFMGVSRSASFVLAYLIKYKNKSLEDAIRLVFVKRIIWPNDGFLLKLIEFEEQIFNE</sequence>
<feature type="domain" description="Tyrosine specific protein phosphatases" evidence="9">
    <location>
        <begin position="106"/>
        <end position="164"/>
    </location>
</feature>
<feature type="domain" description="Tyrosine-protein phosphatase" evidence="8">
    <location>
        <begin position="35"/>
        <end position="185"/>
    </location>
</feature>
<dbReference type="EC" id="3.1.3.16" evidence="7"/>
<dbReference type="InterPro" id="IPR016130">
    <property type="entry name" value="Tyr_Pase_AS"/>
</dbReference>
<organism evidence="10 11">
    <name type="scientific">Brachionus calyciflorus</name>
    <dbReference type="NCBI Taxonomy" id="104777"/>
    <lineage>
        <taxon>Eukaryota</taxon>
        <taxon>Metazoa</taxon>
        <taxon>Spiralia</taxon>
        <taxon>Gnathifera</taxon>
        <taxon>Rotifera</taxon>
        <taxon>Eurotatoria</taxon>
        <taxon>Monogononta</taxon>
        <taxon>Pseudotrocha</taxon>
        <taxon>Ploima</taxon>
        <taxon>Brachionidae</taxon>
        <taxon>Brachionus</taxon>
    </lineage>
</organism>
<comment type="caution">
    <text evidence="10">The sequence shown here is derived from an EMBL/GenBank/DDBJ whole genome shotgun (WGS) entry which is preliminary data.</text>
</comment>
<dbReference type="PRINTS" id="PR01908">
    <property type="entry name" value="ADSPHPHTASE"/>
</dbReference>
<comment type="catalytic activity">
    <reaction evidence="7">
        <text>O-phospho-L-tyrosyl-[protein] + H2O = L-tyrosyl-[protein] + phosphate</text>
        <dbReference type="Rhea" id="RHEA:10684"/>
        <dbReference type="Rhea" id="RHEA-COMP:10136"/>
        <dbReference type="Rhea" id="RHEA-COMP:20101"/>
        <dbReference type="ChEBI" id="CHEBI:15377"/>
        <dbReference type="ChEBI" id="CHEBI:43474"/>
        <dbReference type="ChEBI" id="CHEBI:46858"/>
        <dbReference type="ChEBI" id="CHEBI:61978"/>
        <dbReference type="EC" id="3.1.3.48"/>
    </reaction>
</comment>
<comment type="catalytic activity">
    <reaction evidence="4 7">
        <text>O-phospho-L-seryl-[protein] + H2O = L-seryl-[protein] + phosphate</text>
        <dbReference type="Rhea" id="RHEA:20629"/>
        <dbReference type="Rhea" id="RHEA-COMP:9863"/>
        <dbReference type="Rhea" id="RHEA-COMP:11604"/>
        <dbReference type="ChEBI" id="CHEBI:15377"/>
        <dbReference type="ChEBI" id="CHEBI:29999"/>
        <dbReference type="ChEBI" id="CHEBI:43474"/>
        <dbReference type="ChEBI" id="CHEBI:83421"/>
        <dbReference type="EC" id="3.1.3.16"/>
    </reaction>
</comment>
<dbReference type="SUPFAM" id="SSF52799">
    <property type="entry name" value="(Phosphotyrosine protein) phosphatases II"/>
    <property type="match status" value="1"/>
</dbReference>
<evidence type="ECO:0000256" key="1">
    <source>
        <dbReference type="ARBA" id="ARBA00008601"/>
    </source>
</evidence>
<evidence type="ECO:0000256" key="2">
    <source>
        <dbReference type="ARBA" id="ARBA00022801"/>
    </source>
</evidence>
<keyword evidence="2 7" id="KW-0378">Hydrolase</keyword>
<dbReference type="Proteomes" id="UP000663879">
    <property type="component" value="Unassembled WGS sequence"/>
</dbReference>
<evidence type="ECO:0000313" key="11">
    <source>
        <dbReference type="Proteomes" id="UP000663879"/>
    </source>
</evidence>
<evidence type="ECO:0000256" key="7">
    <source>
        <dbReference type="RuleBase" id="RU366038"/>
    </source>
</evidence>
<evidence type="ECO:0000259" key="8">
    <source>
        <dbReference type="PROSITE" id="PS50054"/>
    </source>
</evidence>
<proteinExistence type="inferred from homology"/>
<comment type="function">
    <text evidence="7">Dual specificity phosphatase able to dephosphorylate phosphotyrosine, phosphoserine and phosphothreonine residues, with a preference for phosphotyrosine as a substrate.</text>
</comment>
<keyword evidence="3 7" id="KW-0904">Protein phosphatase</keyword>
<evidence type="ECO:0000256" key="4">
    <source>
        <dbReference type="ARBA" id="ARBA00047761"/>
    </source>
</evidence>
<dbReference type="InterPro" id="IPR020405">
    <property type="entry name" value="Atypical_DUSP_subfamA"/>
</dbReference>
<evidence type="ECO:0000256" key="3">
    <source>
        <dbReference type="ARBA" id="ARBA00022912"/>
    </source>
</evidence>
<dbReference type="Pfam" id="PF00782">
    <property type="entry name" value="DSPc"/>
    <property type="match status" value="1"/>
</dbReference>